<keyword evidence="3" id="KW-1185">Reference proteome</keyword>
<feature type="compositionally biased region" description="Basic and acidic residues" evidence="1">
    <location>
        <begin position="83"/>
        <end position="99"/>
    </location>
</feature>
<feature type="compositionally biased region" description="Low complexity" evidence="1">
    <location>
        <begin position="155"/>
        <end position="173"/>
    </location>
</feature>
<dbReference type="Proteomes" id="UP001497480">
    <property type="component" value="Unassembled WGS sequence"/>
</dbReference>
<name>A0AAV1WX17_LUPLU</name>
<proteinExistence type="predicted"/>
<dbReference type="PANTHER" id="PTHR46245">
    <property type="entry name" value="B3 DOMAIN-CONTAINING PROTEIN OS07G0563300"/>
    <property type="match status" value="1"/>
</dbReference>
<gene>
    <name evidence="2" type="ORF">LLUT_LOCUS15010</name>
</gene>
<sequence length="199" mass="21621">MKYPDNIEAFEGLDTLSNLAILGEGETLPAYEQATTKHPRHKPGCSCVVCIQPPNGKGSKHKQTCTCNVFFTNREGIDGNPNRNREGSDGNPNWKREGSDGSNDDPNQIKSTALSFKGQIDLNIPPEREEELSPCSNFGGMMKVLHGATERYLRQQSMSNSGAANSSSSQSQQVGDGIREVKHSNGVTLGNNNHNADME</sequence>
<dbReference type="EMBL" id="CAXHTB010000010">
    <property type="protein sequence ID" value="CAL0313950.1"/>
    <property type="molecule type" value="Genomic_DNA"/>
</dbReference>
<comment type="caution">
    <text evidence="2">The sequence shown here is derived from an EMBL/GenBank/DDBJ whole genome shotgun (WGS) entry which is preliminary data.</text>
</comment>
<evidence type="ECO:0000313" key="2">
    <source>
        <dbReference type="EMBL" id="CAL0313950.1"/>
    </source>
</evidence>
<evidence type="ECO:0000313" key="3">
    <source>
        <dbReference type="Proteomes" id="UP001497480"/>
    </source>
</evidence>
<feature type="compositionally biased region" description="Polar residues" evidence="1">
    <location>
        <begin position="185"/>
        <end position="199"/>
    </location>
</feature>
<dbReference type="PANTHER" id="PTHR46245:SF10">
    <property type="entry name" value="B3 DOMAIN-CONTAINING TRANSCRIPTION FACTOR VAL3"/>
    <property type="match status" value="1"/>
</dbReference>
<reference evidence="2 3" key="1">
    <citation type="submission" date="2024-03" db="EMBL/GenBank/DDBJ databases">
        <authorList>
            <person name="Martinez-Hernandez J."/>
        </authorList>
    </citation>
    <scope>NUCLEOTIDE SEQUENCE [LARGE SCALE GENOMIC DNA]</scope>
</reference>
<protein>
    <submittedName>
        <fullName evidence="2">Uncharacterized protein</fullName>
    </submittedName>
</protein>
<feature type="region of interest" description="Disordered" evidence="1">
    <location>
        <begin position="155"/>
        <end position="199"/>
    </location>
</feature>
<accession>A0AAV1WX17</accession>
<dbReference type="AlphaFoldDB" id="A0AAV1WX17"/>
<feature type="compositionally biased region" description="Polar residues" evidence="1">
    <location>
        <begin position="100"/>
        <end position="110"/>
    </location>
</feature>
<organism evidence="2 3">
    <name type="scientific">Lupinus luteus</name>
    <name type="common">European yellow lupine</name>
    <dbReference type="NCBI Taxonomy" id="3873"/>
    <lineage>
        <taxon>Eukaryota</taxon>
        <taxon>Viridiplantae</taxon>
        <taxon>Streptophyta</taxon>
        <taxon>Embryophyta</taxon>
        <taxon>Tracheophyta</taxon>
        <taxon>Spermatophyta</taxon>
        <taxon>Magnoliopsida</taxon>
        <taxon>eudicotyledons</taxon>
        <taxon>Gunneridae</taxon>
        <taxon>Pentapetalae</taxon>
        <taxon>rosids</taxon>
        <taxon>fabids</taxon>
        <taxon>Fabales</taxon>
        <taxon>Fabaceae</taxon>
        <taxon>Papilionoideae</taxon>
        <taxon>50 kb inversion clade</taxon>
        <taxon>genistoids sensu lato</taxon>
        <taxon>core genistoids</taxon>
        <taxon>Genisteae</taxon>
        <taxon>Lupinus</taxon>
    </lineage>
</organism>
<feature type="region of interest" description="Disordered" evidence="1">
    <location>
        <begin position="76"/>
        <end position="110"/>
    </location>
</feature>
<evidence type="ECO:0000256" key="1">
    <source>
        <dbReference type="SAM" id="MobiDB-lite"/>
    </source>
</evidence>